<proteinExistence type="predicted"/>
<organism evidence="2 3">
    <name type="scientific">Tersicoccus solisilvae</name>
    <dbReference type="NCBI Taxonomy" id="1882339"/>
    <lineage>
        <taxon>Bacteria</taxon>
        <taxon>Bacillati</taxon>
        <taxon>Actinomycetota</taxon>
        <taxon>Actinomycetes</taxon>
        <taxon>Micrococcales</taxon>
        <taxon>Micrococcaceae</taxon>
        <taxon>Tersicoccus</taxon>
    </lineage>
</organism>
<sequence length="311" mass="33093">MTASTRPATGEQYEIAAGDTRAVITELAAGLRLFEVDGTALTETYPDDAIAPGAAGITLAPWPNRIAAGRWTQRLPDGGTKTQQLDITEPSRGNASHGLLRNTGYTPIEHRADSVTLSAGIYPQHGYPFHLIHDVHYAVADDGALSVRQRLTNRGSGTAPAALGAHPYLRVGAVPVEDLTLRVEAATRVVADPQTLIPTGTEPVACEHDLRGGVRIGGLRTDSAYTDLTATDGEHRHELRAPDGTGVQLWTGPECRWVHVFVTDDTPGLPLAVAIEPMSAPANAFNSGDGLRWLAPGEDLTITWGIRRLTA</sequence>
<dbReference type="Gene3D" id="2.70.98.10">
    <property type="match status" value="1"/>
</dbReference>
<keyword evidence="3" id="KW-1185">Reference proteome</keyword>
<comment type="caution">
    <text evidence="2">The sequence shown here is derived from an EMBL/GenBank/DDBJ whole genome shotgun (WGS) entry which is preliminary data.</text>
</comment>
<name>A0ABQ1P8L8_9MICC</name>
<dbReference type="InterPro" id="IPR014718">
    <property type="entry name" value="GH-type_carb-bd"/>
</dbReference>
<dbReference type="RefSeq" id="WP_188668156.1">
    <property type="nucleotide sequence ID" value="NZ_BMJI01000011.1"/>
</dbReference>
<dbReference type="EMBL" id="BMJI01000011">
    <property type="protein sequence ID" value="GGC92474.1"/>
    <property type="molecule type" value="Genomic_DNA"/>
</dbReference>
<evidence type="ECO:0000313" key="3">
    <source>
        <dbReference type="Proteomes" id="UP000597761"/>
    </source>
</evidence>
<dbReference type="InterPro" id="IPR011013">
    <property type="entry name" value="Gal_mutarotase_sf_dom"/>
</dbReference>
<protein>
    <submittedName>
        <fullName evidence="2">Aldose 1-epimerase</fullName>
    </submittedName>
</protein>
<dbReference type="InterPro" id="IPR037480">
    <property type="entry name" value="YihR-like"/>
</dbReference>
<dbReference type="Proteomes" id="UP000597761">
    <property type="component" value="Unassembled WGS sequence"/>
</dbReference>
<accession>A0ABQ1P8L8</accession>
<evidence type="ECO:0000256" key="1">
    <source>
        <dbReference type="SAM" id="MobiDB-lite"/>
    </source>
</evidence>
<feature type="region of interest" description="Disordered" evidence="1">
    <location>
        <begin position="73"/>
        <end position="103"/>
    </location>
</feature>
<gene>
    <name evidence="2" type="primary">galM</name>
    <name evidence="2" type="ORF">GCM10011512_19420</name>
</gene>
<dbReference type="SUPFAM" id="SSF74650">
    <property type="entry name" value="Galactose mutarotase-like"/>
    <property type="match status" value="1"/>
</dbReference>
<reference evidence="3" key="1">
    <citation type="journal article" date="2019" name="Int. J. Syst. Evol. Microbiol.">
        <title>The Global Catalogue of Microorganisms (GCM) 10K type strain sequencing project: providing services to taxonomists for standard genome sequencing and annotation.</title>
        <authorList>
            <consortium name="The Broad Institute Genomics Platform"/>
            <consortium name="The Broad Institute Genome Sequencing Center for Infectious Disease"/>
            <person name="Wu L."/>
            <person name="Ma J."/>
        </authorList>
    </citation>
    <scope>NUCLEOTIDE SEQUENCE [LARGE SCALE GENOMIC DNA]</scope>
    <source>
        <strain evidence="3">CGMCC 1.15480</strain>
    </source>
</reference>
<evidence type="ECO:0000313" key="2">
    <source>
        <dbReference type="EMBL" id="GGC92474.1"/>
    </source>
</evidence>
<dbReference type="InterPro" id="IPR008183">
    <property type="entry name" value="Aldose_1/G6P_1-epimerase"/>
</dbReference>
<dbReference type="CDD" id="cd09022">
    <property type="entry name" value="Aldose_epim_Ec_YihR"/>
    <property type="match status" value="1"/>
</dbReference>
<dbReference type="Pfam" id="PF01263">
    <property type="entry name" value="Aldose_epim"/>
    <property type="match status" value="1"/>
</dbReference>
<feature type="compositionally biased region" description="Polar residues" evidence="1">
    <location>
        <begin position="80"/>
        <end position="94"/>
    </location>
</feature>